<evidence type="ECO:0000313" key="2">
    <source>
        <dbReference type="EMBL" id="KAF2493389.1"/>
    </source>
</evidence>
<dbReference type="Pfam" id="PF06985">
    <property type="entry name" value="HET"/>
    <property type="match status" value="1"/>
</dbReference>
<name>A0A6A6QMP6_9PEZI</name>
<sequence length="258" mass="29145">MGDKAGKYAALSHCRGTCRAFLTRKADLGDRKRGFTMTDLPATFRDAVRVARSLDIPYLWIDSLCILQGDLDDWEIESAKMAGVYENATLVVAAVNAADDGEGFLKERKRHYPPVNIKSTSGHMARVFIQPAFIADTSYPPLHNRAWTLQESYLGTRKVLFNSLDLQWQCRQAMWFELGKENRQIGNSLQDVLPKRLENGGISYQGWYFTVQSYTTRAITYESDKLPALSALAQRVAQHSKDTYLAGIWERDIAKGLL</sequence>
<feature type="non-terminal residue" evidence="2">
    <location>
        <position position="258"/>
    </location>
</feature>
<reference evidence="2" key="1">
    <citation type="journal article" date="2020" name="Stud. Mycol.">
        <title>101 Dothideomycetes genomes: a test case for predicting lifestyles and emergence of pathogens.</title>
        <authorList>
            <person name="Haridas S."/>
            <person name="Albert R."/>
            <person name="Binder M."/>
            <person name="Bloem J."/>
            <person name="Labutti K."/>
            <person name="Salamov A."/>
            <person name="Andreopoulos B."/>
            <person name="Baker S."/>
            <person name="Barry K."/>
            <person name="Bills G."/>
            <person name="Bluhm B."/>
            <person name="Cannon C."/>
            <person name="Castanera R."/>
            <person name="Culley D."/>
            <person name="Daum C."/>
            <person name="Ezra D."/>
            <person name="Gonzalez J."/>
            <person name="Henrissat B."/>
            <person name="Kuo A."/>
            <person name="Liang C."/>
            <person name="Lipzen A."/>
            <person name="Lutzoni F."/>
            <person name="Magnuson J."/>
            <person name="Mondo S."/>
            <person name="Nolan M."/>
            <person name="Ohm R."/>
            <person name="Pangilinan J."/>
            <person name="Park H.-J."/>
            <person name="Ramirez L."/>
            <person name="Alfaro M."/>
            <person name="Sun H."/>
            <person name="Tritt A."/>
            <person name="Yoshinaga Y."/>
            <person name="Zwiers L.-H."/>
            <person name="Turgeon B."/>
            <person name="Goodwin S."/>
            <person name="Spatafora J."/>
            <person name="Crous P."/>
            <person name="Grigoriev I."/>
        </authorList>
    </citation>
    <scope>NUCLEOTIDE SEQUENCE</scope>
    <source>
        <strain evidence="2">CBS 269.34</strain>
    </source>
</reference>
<dbReference type="InterPro" id="IPR010730">
    <property type="entry name" value="HET"/>
</dbReference>
<feature type="domain" description="Heterokaryon incompatibility" evidence="1">
    <location>
        <begin position="8"/>
        <end position="151"/>
    </location>
</feature>
<proteinExistence type="predicted"/>
<keyword evidence="3" id="KW-1185">Reference proteome</keyword>
<dbReference type="OrthoDB" id="2958217at2759"/>
<evidence type="ECO:0000313" key="3">
    <source>
        <dbReference type="Proteomes" id="UP000799750"/>
    </source>
</evidence>
<organism evidence="2 3">
    <name type="scientific">Lophium mytilinum</name>
    <dbReference type="NCBI Taxonomy" id="390894"/>
    <lineage>
        <taxon>Eukaryota</taxon>
        <taxon>Fungi</taxon>
        <taxon>Dikarya</taxon>
        <taxon>Ascomycota</taxon>
        <taxon>Pezizomycotina</taxon>
        <taxon>Dothideomycetes</taxon>
        <taxon>Pleosporomycetidae</taxon>
        <taxon>Mytilinidiales</taxon>
        <taxon>Mytilinidiaceae</taxon>
        <taxon>Lophium</taxon>
    </lineage>
</organism>
<accession>A0A6A6QMP6</accession>
<protein>
    <submittedName>
        <fullName evidence="2">HET-domain-containing protein</fullName>
    </submittedName>
</protein>
<dbReference type="EMBL" id="MU004192">
    <property type="protein sequence ID" value="KAF2493389.1"/>
    <property type="molecule type" value="Genomic_DNA"/>
</dbReference>
<dbReference type="AlphaFoldDB" id="A0A6A6QMP6"/>
<dbReference type="Proteomes" id="UP000799750">
    <property type="component" value="Unassembled WGS sequence"/>
</dbReference>
<evidence type="ECO:0000259" key="1">
    <source>
        <dbReference type="Pfam" id="PF06985"/>
    </source>
</evidence>
<gene>
    <name evidence="2" type="ORF">BU16DRAFT_489929</name>
</gene>
<dbReference type="PANTHER" id="PTHR33112:SF16">
    <property type="entry name" value="HETEROKARYON INCOMPATIBILITY DOMAIN-CONTAINING PROTEIN"/>
    <property type="match status" value="1"/>
</dbReference>
<dbReference type="PANTHER" id="PTHR33112">
    <property type="entry name" value="DOMAIN PROTEIN, PUTATIVE-RELATED"/>
    <property type="match status" value="1"/>
</dbReference>